<dbReference type="EMBL" id="JANBQF010000247">
    <property type="protein sequence ID" value="KAJ2003084.1"/>
    <property type="molecule type" value="Genomic_DNA"/>
</dbReference>
<feature type="transmembrane region" description="Helical" evidence="4">
    <location>
        <begin position="309"/>
        <end position="328"/>
    </location>
</feature>
<evidence type="ECO:0000256" key="2">
    <source>
        <dbReference type="ARBA" id="ARBA00006727"/>
    </source>
</evidence>
<feature type="transmembrane region" description="Helical" evidence="4">
    <location>
        <begin position="112"/>
        <end position="134"/>
    </location>
</feature>
<accession>A0A9W8EIQ0</accession>
<organism evidence="6 7">
    <name type="scientific">Coemansia thaxteri</name>
    <dbReference type="NCBI Taxonomy" id="2663907"/>
    <lineage>
        <taxon>Eukaryota</taxon>
        <taxon>Fungi</taxon>
        <taxon>Fungi incertae sedis</taxon>
        <taxon>Zoopagomycota</taxon>
        <taxon>Kickxellomycotina</taxon>
        <taxon>Kickxellomycetes</taxon>
        <taxon>Kickxellales</taxon>
        <taxon>Kickxellaceae</taxon>
        <taxon>Coemansia</taxon>
    </lineage>
</organism>
<gene>
    <name evidence="6" type="ORF">H4R26_003258</name>
</gene>
<evidence type="ECO:0000256" key="1">
    <source>
        <dbReference type="ARBA" id="ARBA00004141"/>
    </source>
</evidence>
<dbReference type="PANTHER" id="PTHR11360">
    <property type="entry name" value="MONOCARBOXYLATE TRANSPORTER"/>
    <property type="match status" value="1"/>
</dbReference>
<dbReference type="InterPro" id="IPR036259">
    <property type="entry name" value="MFS_trans_sf"/>
</dbReference>
<feature type="transmembrane region" description="Helical" evidence="4">
    <location>
        <begin position="231"/>
        <end position="251"/>
    </location>
</feature>
<feature type="transmembrane region" description="Helical" evidence="4">
    <location>
        <begin position="272"/>
        <end position="289"/>
    </location>
</feature>
<dbReference type="InterPro" id="IPR020846">
    <property type="entry name" value="MFS_dom"/>
</dbReference>
<proteinExistence type="inferred from homology"/>
<dbReference type="PROSITE" id="PS50850">
    <property type="entry name" value="MFS"/>
    <property type="match status" value="1"/>
</dbReference>
<keyword evidence="4" id="KW-1133">Transmembrane helix</keyword>
<feature type="transmembrane region" description="Helical" evidence="4">
    <location>
        <begin position="141"/>
        <end position="159"/>
    </location>
</feature>
<dbReference type="OrthoDB" id="6509908at2759"/>
<keyword evidence="4" id="KW-0472">Membrane</keyword>
<comment type="caution">
    <text evidence="6">The sequence shown here is derived from an EMBL/GenBank/DDBJ whole genome shotgun (WGS) entry which is preliminary data.</text>
</comment>
<evidence type="ECO:0000256" key="3">
    <source>
        <dbReference type="SAM" id="MobiDB-lite"/>
    </source>
</evidence>
<keyword evidence="7" id="KW-1185">Reference proteome</keyword>
<dbReference type="AlphaFoldDB" id="A0A9W8EIQ0"/>
<feature type="transmembrane region" description="Helical" evidence="4">
    <location>
        <begin position="396"/>
        <end position="415"/>
    </location>
</feature>
<keyword evidence="4" id="KW-0812">Transmembrane</keyword>
<dbReference type="GO" id="GO:0022857">
    <property type="term" value="F:transmembrane transporter activity"/>
    <property type="evidence" value="ECO:0007669"/>
    <property type="project" value="InterPro"/>
</dbReference>
<reference evidence="6" key="1">
    <citation type="submission" date="2022-07" db="EMBL/GenBank/DDBJ databases">
        <title>Phylogenomic reconstructions and comparative analyses of Kickxellomycotina fungi.</title>
        <authorList>
            <person name="Reynolds N.K."/>
            <person name="Stajich J.E."/>
            <person name="Barry K."/>
            <person name="Grigoriev I.V."/>
            <person name="Crous P."/>
            <person name="Smith M.E."/>
        </authorList>
    </citation>
    <scope>NUCLEOTIDE SEQUENCE</scope>
    <source>
        <strain evidence="6">IMI 214461</strain>
    </source>
</reference>
<evidence type="ECO:0000313" key="6">
    <source>
        <dbReference type="EMBL" id="KAJ2003084.1"/>
    </source>
</evidence>
<feature type="non-terminal residue" evidence="6">
    <location>
        <position position="456"/>
    </location>
</feature>
<protein>
    <recommendedName>
        <fullName evidence="5">Major facilitator superfamily (MFS) profile domain-containing protein</fullName>
    </recommendedName>
</protein>
<feature type="domain" description="Major facilitator superfamily (MFS) profile" evidence="5">
    <location>
        <begin position="71"/>
        <end position="456"/>
    </location>
</feature>
<evidence type="ECO:0000256" key="4">
    <source>
        <dbReference type="SAM" id="Phobius"/>
    </source>
</evidence>
<dbReference type="InterPro" id="IPR011701">
    <property type="entry name" value="MFS"/>
</dbReference>
<evidence type="ECO:0000313" key="7">
    <source>
        <dbReference type="Proteomes" id="UP001150907"/>
    </source>
</evidence>
<feature type="region of interest" description="Disordered" evidence="3">
    <location>
        <begin position="1"/>
        <end position="53"/>
    </location>
</feature>
<evidence type="ECO:0000259" key="5">
    <source>
        <dbReference type="PROSITE" id="PS50850"/>
    </source>
</evidence>
<dbReference type="Pfam" id="PF07690">
    <property type="entry name" value="MFS_1"/>
    <property type="match status" value="1"/>
</dbReference>
<feature type="transmembrane region" description="Helical" evidence="4">
    <location>
        <begin position="364"/>
        <end position="384"/>
    </location>
</feature>
<feature type="transmembrane region" description="Helical" evidence="4">
    <location>
        <begin position="340"/>
        <end position="358"/>
    </location>
</feature>
<dbReference type="Gene3D" id="1.20.1250.20">
    <property type="entry name" value="MFS general substrate transporter like domains"/>
    <property type="match status" value="2"/>
</dbReference>
<name>A0A9W8EIQ0_9FUNG</name>
<dbReference type="PANTHER" id="PTHR11360:SF284">
    <property type="entry name" value="EG:103B4.3 PROTEIN-RELATED"/>
    <property type="match status" value="1"/>
</dbReference>
<dbReference type="Proteomes" id="UP001150907">
    <property type="component" value="Unassembled WGS sequence"/>
</dbReference>
<feature type="transmembrane region" description="Helical" evidence="4">
    <location>
        <begin position="165"/>
        <end position="187"/>
    </location>
</feature>
<comment type="subcellular location">
    <subcellularLocation>
        <location evidence="1">Membrane</location>
        <topology evidence="1">Multi-pass membrane protein</topology>
    </subcellularLocation>
</comment>
<feature type="compositionally biased region" description="Low complexity" evidence="3">
    <location>
        <begin position="17"/>
        <end position="30"/>
    </location>
</feature>
<feature type="transmembrane region" description="Helical" evidence="4">
    <location>
        <begin position="199"/>
        <end position="219"/>
    </location>
</feature>
<comment type="similarity">
    <text evidence="2">Belongs to the major facilitator superfamily. Monocarboxylate porter (TC 2.A.1.13) family.</text>
</comment>
<feature type="transmembrane region" description="Helical" evidence="4">
    <location>
        <begin position="70"/>
        <end position="92"/>
    </location>
</feature>
<dbReference type="SUPFAM" id="SSF103473">
    <property type="entry name" value="MFS general substrate transporter"/>
    <property type="match status" value="1"/>
</dbReference>
<dbReference type="InterPro" id="IPR050327">
    <property type="entry name" value="Proton-linked_MCT"/>
</dbReference>
<sequence>MHSKCDSQSSTSQCLPTASSQSTTASAALTKENLDTMQPDIEGKQRDGEEGAPKWWASKSMEHKPINGNYGWAVVASGCFMLMFSMGCVNSYGSYQTYYHLNQFPHEPMSSLSWIGTLQFAVMNFFGIPAGILCERLDSRLVTFTGGLIMGIALVIASFCDTEVWKLMITQGFMFAVGASLVFIPATSFPAQWFTTRRALAVGIVVSGSGIGGLWLTPATDHMISSLGTAWSLRITGIIVFAVNSIASLFMRNRLKVQSRAKIVDLSVFRDIRFLFIFGGGICGTTAYFTPLFCLPTFAIQVAGKSTDFGTNLITIINAASTVGRVATGQIAASLGNINTLSFCTFIASLSILVLWLPFHAGGTLVACAIVYGLFCGGFIGLLPVVMSELWGVQRIATIIGLLYIANFIGTMVGAPSSGAILDNIGHGTNFKPTIVFSGVFMMAAFGFFFMLRLAT</sequence>
<feature type="compositionally biased region" description="Polar residues" evidence="3">
    <location>
        <begin position="1"/>
        <end position="16"/>
    </location>
</feature>
<dbReference type="GO" id="GO:0016020">
    <property type="term" value="C:membrane"/>
    <property type="evidence" value="ECO:0007669"/>
    <property type="project" value="UniProtKB-SubCell"/>
</dbReference>
<feature type="compositionally biased region" description="Basic and acidic residues" evidence="3">
    <location>
        <begin position="41"/>
        <end position="52"/>
    </location>
</feature>
<feature type="transmembrane region" description="Helical" evidence="4">
    <location>
        <begin position="435"/>
        <end position="455"/>
    </location>
</feature>
<dbReference type="CDD" id="cd17352">
    <property type="entry name" value="MFS_MCT_SLC16"/>
    <property type="match status" value="1"/>
</dbReference>